<dbReference type="PANTHER" id="PTHR37292">
    <property type="entry name" value="VNG6097C"/>
    <property type="match status" value="1"/>
</dbReference>
<reference evidence="3" key="1">
    <citation type="submission" date="2016-10" db="EMBL/GenBank/DDBJ databases">
        <authorList>
            <person name="Varghese N."/>
            <person name="Submissions S."/>
        </authorList>
    </citation>
    <scope>NUCLEOTIDE SEQUENCE [LARGE SCALE GENOMIC DNA]</scope>
    <source>
        <strain evidence="3">DSM 22002</strain>
    </source>
</reference>
<dbReference type="STRING" id="399736.SAMN04489720_0492"/>
<feature type="domain" description="GmrSD restriction endonucleases N-terminal" evidence="1">
    <location>
        <begin position="11"/>
        <end position="255"/>
    </location>
</feature>
<dbReference type="Pfam" id="PF03235">
    <property type="entry name" value="GmrSD_N"/>
    <property type="match status" value="1"/>
</dbReference>
<name>A0A1G8AQY0_9MICO</name>
<dbReference type="RefSeq" id="WP_092502121.1">
    <property type="nucleotide sequence ID" value="NZ_LT629695.1"/>
</dbReference>
<dbReference type="Proteomes" id="UP000198822">
    <property type="component" value="Chromosome I"/>
</dbReference>
<dbReference type="OrthoDB" id="9787127at2"/>
<accession>A0A1G8AQY0</accession>
<dbReference type="InterPro" id="IPR004919">
    <property type="entry name" value="GmrSD_N"/>
</dbReference>
<organism evidence="2 3">
    <name type="scientific">Agrococcus jejuensis</name>
    <dbReference type="NCBI Taxonomy" id="399736"/>
    <lineage>
        <taxon>Bacteria</taxon>
        <taxon>Bacillati</taxon>
        <taxon>Actinomycetota</taxon>
        <taxon>Actinomycetes</taxon>
        <taxon>Micrococcales</taxon>
        <taxon>Microbacteriaceae</taxon>
        <taxon>Agrococcus</taxon>
    </lineage>
</organism>
<evidence type="ECO:0000313" key="3">
    <source>
        <dbReference type="Proteomes" id="UP000198822"/>
    </source>
</evidence>
<gene>
    <name evidence="2" type="ORF">SAMN04489720_0492</name>
</gene>
<sequence length="622" mass="68899">MAHKDATTVAETLRRIQRGDLILPAIQREYVWKPSQVVKLFDSMMRGYPIGTFLSWKVEPSTAKSFKFYGFMREYSAYDNRHNQLLDVDPSRPVTAVLDGQQRLTSLNIGLRGTYAYKNKGGWASKEWSYPTRHLYLNLLGYAPENDAGLRYHLAFLTKEQVAAAEDDAEHRWLRVSDVFEAAEPAAWFKLAQQYGVGNDEIAVEILGNLWAAVHSTASLQFYEESDQDIERVLDIFIRVNSGGTVLSYSDLLLSIATAQWKTRDARAAVHGLVDQLNATGAGFDFAKDTVLKAGLVLTDIRDFGFKVKNFRTENMELLDAQWDSISESLRVAAGLLWDFGLSDATLTADSVLIPIAYYLQHRGLGNEYRLAEKHRDDRGALRTWVLRSLIARGVWGSGLDTLLREMREVIRVHGTGAFPDAALDAALARQGKSLEVTESLVDDLLSLRFGGPRTFATLAILFDHVDTRSVHHVDHVFPASLLSRKAVITALSQNGGPSPDREHVDTLLSLRDSLANLELLPGAENVDKSDQDPASWLDNAYPTHDARSAFLDRNALPDPLPTDVSEFEAFIERRRTLLAQRIALRLGGLGGVPAVGTDSDAGIDDIDTDLGVADDGSEALS</sequence>
<dbReference type="EMBL" id="LT629695">
    <property type="protein sequence ID" value="SDH23293.1"/>
    <property type="molecule type" value="Genomic_DNA"/>
</dbReference>
<evidence type="ECO:0000259" key="1">
    <source>
        <dbReference type="Pfam" id="PF03235"/>
    </source>
</evidence>
<dbReference type="AlphaFoldDB" id="A0A1G8AQY0"/>
<keyword evidence="3" id="KW-1185">Reference proteome</keyword>
<protein>
    <submittedName>
        <fullName evidence="2">Uncharacterized conserved protein, contains ParB-like and HNH nuclease domains</fullName>
    </submittedName>
</protein>
<proteinExistence type="predicted"/>
<dbReference type="PANTHER" id="PTHR37292:SF2">
    <property type="entry name" value="DUF262 DOMAIN-CONTAINING PROTEIN"/>
    <property type="match status" value="1"/>
</dbReference>
<evidence type="ECO:0000313" key="2">
    <source>
        <dbReference type="EMBL" id="SDH23293.1"/>
    </source>
</evidence>